<accession>A0ABN7P170</accession>
<gene>
    <name evidence="1" type="ORF">TPAB3V08_LOCUS7810</name>
</gene>
<keyword evidence="2" id="KW-1185">Reference proteome</keyword>
<proteinExistence type="predicted"/>
<protein>
    <submittedName>
        <fullName evidence="1">Uncharacterized protein</fullName>
    </submittedName>
</protein>
<dbReference type="EMBL" id="CAJPIN010013824">
    <property type="protein sequence ID" value="CAG2060854.1"/>
    <property type="molecule type" value="Genomic_DNA"/>
</dbReference>
<dbReference type="Proteomes" id="UP001153148">
    <property type="component" value="Unassembled WGS sequence"/>
</dbReference>
<evidence type="ECO:0000313" key="2">
    <source>
        <dbReference type="Proteomes" id="UP001153148"/>
    </source>
</evidence>
<reference evidence="1" key="1">
    <citation type="submission" date="2021-03" db="EMBL/GenBank/DDBJ databases">
        <authorList>
            <person name="Tran Van P."/>
        </authorList>
    </citation>
    <scope>NUCLEOTIDE SEQUENCE</scope>
</reference>
<comment type="caution">
    <text evidence="1">The sequence shown here is derived from an EMBL/GenBank/DDBJ whole genome shotgun (WGS) entry which is preliminary data.</text>
</comment>
<organism evidence="1 2">
    <name type="scientific">Timema podura</name>
    <name type="common">Walking stick</name>
    <dbReference type="NCBI Taxonomy" id="61482"/>
    <lineage>
        <taxon>Eukaryota</taxon>
        <taxon>Metazoa</taxon>
        <taxon>Ecdysozoa</taxon>
        <taxon>Arthropoda</taxon>
        <taxon>Hexapoda</taxon>
        <taxon>Insecta</taxon>
        <taxon>Pterygota</taxon>
        <taxon>Neoptera</taxon>
        <taxon>Polyneoptera</taxon>
        <taxon>Phasmatodea</taxon>
        <taxon>Timematodea</taxon>
        <taxon>Timematoidea</taxon>
        <taxon>Timematidae</taxon>
        <taxon>Timema</taxon>
    </lineage>
</organism>
<name>A0ABN7P170_TIMPD</name>
<evidence type="ECO:0000313" key="1">
    <source>
        <dbReference type="EMBL" id="CAG2060854.1"/>
    </source>
</evidence>
<sequence length="104" mass="12137">MAMKLTRMTTVHSLHVNICTSKDCCYSNELQSLLALRFTTFSKRFQCRQKNVVTYNIVRIFLICFPKIVINITYNTCYISIKADSLSNIQSGKFLFLTKNDYFL</sequence>